<dbReference type="Proteomes" id="UP000318405">
    <property type="component" value="Unassembled WGS sequence"/>
</dbReference>
<dbReference type="OrthoDB" id="5621792at2"/>
<comment type="cofactor">
    <cofactor evidence="1">
        <name>Mg(2+)</name>
        <dbReference type="ChEBI" id="CHEBI:18420"/>
    </cofactor>
</comment>
<organism evidence="4 5">
    <name type="scientific">Verticiella sediminum</name>
    <dbReference type="NCBI Taxonomy" id="1247510"/>
    <lineage>
        <taxon>Bacteria</taxon>
        <taxon>Pseudomonadati</taxon>
        <taxon>Pseudomonadota</taxon>
        <taxon>Betaproteobacteria</taxon>
        <taxon>Burkholderiales</taxon>
        <taxon>Alcaligenaceae</taxon>
        <taxon>Verticiella</taxon>
    </lineage>
</organism>
<evidence type="ECO:0000256" key="1">
    <source>
        <dbReference type="ARBA" id="ARBA00001946"/>
    </source>
</evidence>
<dbReference type="AlphaFoldDB" id="A0A556AKB9"/>
<name>A0A556AKB9_9BURK</name>
<dbReference type="GO" id="GO:0016787">
    <property type="term" value="F:hydrolase activity"/>
    <property type="evidence" value="ECO:0007669"/>
    <property type="project" value="UniProtKB-KW"/>
</dbReference>
<keyword evidence="2" id="KW-0378">Hydrolase</keyword>
<dbReference type="InterPro" id="IPR015797">
    <property type="entry name" value="NUDIX_hydrolase-like_dom_sf"/>
</dbReference>
<evidence type="ECO:0000256" key="2">
    <source>
        <dbReference type="ARBA" id="ARBA00022801"/>
    </source>
</evidence>
<keyword evidence="5" id="KW-1185">Reference proteome</keyword>
<dbReference type="Pfam" id="PF00293">
    <property type="entry name" value="NUDIX"/>
    <property type="match status" value="1"/>
</dbReference>
<dbReference type="EMBL" id="VLTJ01000028">
    <property type="protein sequence ID" value="TSH93338.1"/>
    <property type="molecule type" value="Genomic_DNA"/>
</dbReference>
<sequence length="253" mass="27455">MQPNRRQLLHEFRSRTSTPPPADASRVWLKGHACGWAKPEAAAVVGLREGRASLPETDDGLAGLARRLHEAGVLSGWRNELLDVMGDDGRVLGRIERATMRPLGLMTRAVHLTAYAPDGRLWVARRALHKNTDPGMWDTLVGGLIAAGESPALALERESDEEAGLTPAHLRDAQPIGDFLVTRRVPEGYQREHVLVTDCVLPPDCTPCNRDGEVEEIRLAPAEEVLAGIADHQYTAEASLAILISLEAAARPG</sequence>
<evidence type="ECO:0000313" key="4">
    <source>
        <dbReference type="EMBL" id="TSH93338.1"/>
    </source>
</evidence>
<dbReference type="RefSeq" id="WP_143948856.1">
    <property type="nucleotide sequence ID" value="NZ_BAABMB010000006.1"/>
</dbReference>
<dbReference type="InterPro" id="IPR020084">
    <property type="entry name" value="NUDIX_hydrolase_CS"/>
</dbReference>
<evidence type="ECO:0000313" key="5">
    <source>
        <dbReference type="Proteomes" id="UP000318405"/>
    </source>
</evidence>
<proteinExistence type="predicted"/>
<accession>A0A556AKB9</accession>
<dbReference type="SUPFAM" id="SSF55811">
    <property type="entry name" value="Nudix"/>
    <property type="match status" value="1"/>
</dbReference>
<dbReference type="PROSITE" id="PS51462">
    <property type="entry name" value="NUDIX"/>
    <property type="match status" value="1"/>
</dbReference>
<dbReference type="InterPro" id="IPR000086">
    <property type="entry name" value="NUDIX_hydrolase_dom"/>
</dbReference>
<dbReference type="CDD" id="cd03676">
    <property type="entry name" value="NUDIX_Tnr3_like"/>
    <property type="match status" value="1"/>
</dbReference>
<feature type="domain" description="Nudix hydrolase" evidence="3">
    <location>
        <begin position="105"/>
        <end position="243"/>
    </location>
</feature>
<gene>
    <name evidence="4" type="ORF">FOZ76_13790</name>
</gene>
<dbReference type="PROSITE" id="PS00893">
    <property type="entry name" value="NUDIX_BOX"/>
    <property type="match status" value="1"/>
</dbReference>
<evidence type="ECO:0000259" key="3">
    <source>
        <dbReference type="PROSITE" id="PS51462"/>
    </source>
</evidence>
<dbReference type="Gene3D" id="3.90.79.10">
    <property type="entry name" value="Nucleoside Triphosphate Pyrophosphohydrolase"/>
    <property type="match status" value="1"/>
</dbReference>
<reference evidence="4 5" key="1">
    <citation type="submission" date="2019-07" db="EMBL/GenBank/DDBJ databases">
        <title>Qingshengfaniella alkalisoli gen. nov., sp. nov., isolated from saline soil.</title>
        <authorList>
            <person name="Xu L."/>
            <person name="Huang X.-X."/>
            <person name="Sun J.-Q."/>
        </authorList>
    </citation>
    <scope>NUCLEOTIDE SEQUENCE [LARGE SCALE GENOMIC DNA]</scope>
    <source>
        <strain evidence="4 5">DSM 27279</strain>
    </source>
</reference>
<protein>
    <submittedName>
        <fullName evidence="4">NUDIX domain-containing protein</fullName>
    </submittedName>
</protein>
<comment type="caution">
    <text evidence="4">The sequence shown here is derived from an EMBL/GenBank/DDBJ whole genome shotgun (WGS) entry which is preliminary data.</text>
</comment>